<reference evidence="1 2" key="1">
    <citation type="submission" date="2017-03" db="EMBL/GenBank/DDBJ databases">
        <title>Genome Survey of Euroglyphus maynei.</title>
        <authorList>
            <person name="Arlian L.G."/>
            <person name="Morgan M.S."/>
            <person name="Rider S.D."/>
        </authorList>
    </citation>
    <scope>NUCLEOTIDE SEQUENCE [LARGE SCALE GENOMIC DNA]</scope>
    <source>
        <strain evidence="1">Arlian Lab</strain>
        <tissue evidence="1">Whole body</tissue>
    </source>
</reference>
<dbReference type="AlphaFoldDB" id="A0A1Y3BSZ6"/>
<organism evidence="1 2">
    <name type="scientific">Euroglyphus maynei</name>
    <name type="common">Mayne's house dust mite</name>
    <dbReference type="NCBI Taxonomy" id="6958"/>
    <lineage>
        <taxon>Eukaryota</taxon>
        <taxon>Metazoa</taxon>
        <taxon>Ecdysozoa</taxon>
        <taxon>Arthropoda</taxon>
        <taxon>Chelicerata</taxon>
        <taxon>Arachnida</taxon>
        <taxon>Acari</taxon>
        <taxon>Acariformes</taxon>
        <taxon>Sarcoptiformes</taxon>
        <taxon>Astigmata</taxon>
        <taxon>Psoroptidia</taxon>
        <taxon>Analgoidea</taxon>
        <taxon>Pyroglyphidae</taxon>
        <taxon>Pyroglyphinae</taxon>
        <taxon>Euroglyphus</taxon>
    </lineage>
</organism>
<evidence type="ECO:0000313" key="2">
    <source>
        <dbReference type="Proteomes" id="UP000194236"/>
    </source>
</evidence>
<sequence>MKHQQLKNYQKINKNRLQLKRVKNWLKN</sequence>
<name>A0A1Y3BSZ6_EURMA</name>
<keyword evidence="2" id="KW-1185">Reference proteome</keyword>
<comment type="caution">
    <text evidence="1">The sequence shown here is derived from an EMBL/GenBank/DDBJ whole genome shotgun (WGS) entry which is preliminary data.</text>
</comment>
<dbReference type="EMBL" id="MUJZ01000673">
    <property type="protein sequence ID" value="OTF84109.1"/>
    <property type="molecule type" value="Genomic_DNA"/>
</dbReference>
<accession>A0A1Y3BSZ6</accession>
<dbReference type="Proteomes" id="UP000194236">
    <property type="component" value="Unassembled WGS sequence"/>
</dbReference>
<protein>
    <submittedName>
        <fullName evidence="1">Uncharacterized protein</fullName>
    </submittedName>
</protein>
<evidence type="ECO:0000313" key="1">
    <source>
        <dbReference type="EMBL" id="OTF84109.1"/>
    </source>
</evidence>
<gene>
    <name evidence="1" type="ORF">BLA29_012774</name>
</gene>
<proteinExistence type="predicted"/>